<dbReference type="OrthoDB" id="5776602at2759"/>
<dbReference type="Proteomes" id="UP000050761">
    <property type="component" value="Unassembled WGS sequence"/>
</dbReference>
<accession>A0A3P8FYB8</accession>
<evidence type="ECO:0000313" key="3">
    <source>
        <dbReference type="WBParaSite" id="HPBE_0002118301-mRNA-1"/>
    </source>
</evidence>
<dbReference type="Pfam" id="PF14625">
    <property type="entry name" value="Lustrin_cystein"/>
    <property type="match status" value="1"/>
</dbReference>
<dbReference type="WBParaSite" id="HPBE_0002118301-mRNA-1">
    <property type="protein sequence ID" value="HPBE_0002118301-mRNA-1"/>
    <property type="gene ID" value="HPBE_0002118301"/>
</dbReference>
<protein>
    <submittedName>
        <fullName evidence="3">EB domain-containing protein</fullName>
    </submittedName>
</protein>
<gene>
    <name evidence="1" type="ORF">HPBE_LOCUS21182</name>
</gene>
<reference evidence="1 2" key="1">
    <citation type="submission" date="2018-11" db="EMBL/GenBank/DDBJ databases">
        <authorList>
            <consortium name="Pathogen Informatics"/>
        </authorList>
    </citation>
    <scope>NUCLEOTIDE SEQUENCE [LARGE SCALE GENOMIC DNA]</scope>
</reference>
<reference evidence="3" key="2">
    <citation type="submission" date="2019-09" db="UniProtKB">
        <authorList>
            <consortium name="WormBaseParasite"/>
        </authorList>
    </citation>
    <scope>IDENTIFICATION</scope>
</reference>
<evidence type="ECO:0000313" key="2">
    <source>
        <dbReference type="Proteomes" id="UP000050761"/>
    </source>
</evidence>
<dbReference type="InterPro" id="IPR028150">
    <property type="entry name" value="Lustrin_cystein"/>
</dbReference>
<evidence type="ECO:0000313" key="1">
    <source>
        <dbReference type="EMBL" id="VDP23756.1"/>
    </source>
</evidence>
<dbReference type="AlphaFoldDB" id="A0A3P8FYB8"/>
<name>A0A3P8FYB8_HELPZ</name>
<keyword evidence="2" id="KW-1185">Reference proteome</keyword>
<proteinExistence type="predicted"/>
<sequence>MCPNYRPPAMLNGFIRSCPIEGQTGGCPNGNTCQRATNDLLVCCPSSISRHSGKQNSLSICPDNRCDVVNECSHGFLCSASDVRDVQVCCSSGATPAGDFSASPSKTNIANINEEEWVVIEG</sequence>
<dbReference type="EMBL" id="UZAH01032760">
    <property type="protein sequence ID" value="VDP23756.1"/>
    <property type="molecule type" value="Genomic_DNA"/>
</dbReference>
<organism evidence="1">
    <name type="scientific">Heligmosomoides polygyrus</name>
    <name type="common">Parasitic roundworm</name>
    <dbReference type="NCBI Taxonomy" id="6339"/>
    <lineage>
        <taxon>Eukaryota</taxon>
        <taxon>Metazoa</taxon>
        <taxon>Ecdysozoa</taxon>
        <taxon>Nematoda</taxon>
        <taxon>Chromadorea</taxon>
        <taxon>Rhabditida</taxon>
        <taxon>Rhabditina</taxon>
        <taxon>Rhabditomorpha</taxon>
        <taxon>Strongyloidea</taxon>
        <taxon>Heligmosomidae</taxon>
        <taxon>Heligmosomoides</taxon>
    </lineage>
</organism>